<evidence type="ECO:0000313" key="1">
    <source>
        <dbReference type="EMBL" id="SHK52988.1"/>
    </source>
</evidence>
<keyword evidence="2" id="KW-1185">Reference proteome</keyword>
<reference evidence="2" key="1">
    <citation type="submission" date="2016-11" db="EMBL/GenBank/DDBJ databases">
        <authorList>
            <person name="Varghese N."/>
            <person name="Submissions S."/>
        </authorList>
    </citation>
    <scope>NUCLEOTIDE SEQUENCE [LARGE SCALE GENOMIC DNA]</scope>
    <source>
        <strain evidence="2">DSM 16219</strain>
    </source>
</reference>
<dbReference type="EMBL" id="FQZU01000026">
    <property type="protein sequence ID" value="SHK52988.1"/>
    <property type="molecule type" value="Genomic_DNA"/>
</dbReference>
<gene>
    <name evidence="1" type="ORF">SAMN02745216_03627</name>
</gene>
<name>A0A1M6T897_9BACT</name>
<dbReference type="AlphaFoldDB" id="A0A1M6T897"/>
<dbReference type="STRING" id="1121393.SAMN02745216_03627"/>
<evidence type="ECO:0000313" key="2">
    <source>
        <dbReference type="Proteomes" id="UP000183994"/>
    </source>
</evidence>
<protein>
    <recommendedName>
        <fullName evidence="3">Transposase, Mutator family</fullName>
    </recommendedName>
</protein>
<dbReference type="Proteomes" id="UP000183994">
    <property type="component" value="Unassembled WGS sequence"/>
</dbReference>
<evidence type="ECO:0008006" key="3">
    <source>
        <dbReference type="Google" id="ProtNLM"/>
    </source>
</evidence>
<proteinExistence type="predicted"/>
<organism evidence="1 2">
    <name type="scientific">Desulfatibacillum alkenivorans DSM 16219</name>
    <dbReference type="NCBI Taxonomy" id="1121393"/>
    <lineage>
        <taxon>Bacteria</taxon>
        <taxon>Pseudomonadati</taxon>
        <taxon>Thermodesulfobacteriota</taxon>
        <taxon>Desulfobacteria</taxon>
        <taxon>Desulfobacterales</taxon>
        <taxon>Desulfatibacillaceae</taxon>
        <taxon>Desulfatibacillum</taxon>
    </lineage>
</organism>
<accession>A0A1M6T897</accession>
<sequence length="54" mass="6300">MREIRRRTRVVGAFPDGKSALMLVAARLRHISSSKWGTRRYLNMEHMETLNKTA</sequence>